<name>A0A8B7NER8_HYAAZ</name>
<feature type="compositionally biased region" description="Low complexity" evidence="8">
    <location>
        <begin position="1343"/>
        <end position="1352"/>
    </location>
</feature>
<feature type="compositionally biased region" description="Basic and acidic residues" evidence="8">
    <location>
        <begin position="779"/>
        <end position="790"/>
    </location>
</feature>
<feature type="compositionally biased region" description="Polar residues" evidence="8">
    <location>
        <begin position="1104"/>
        <end position="1116"/>
    </location>
</feature>
<dbReference type="Proteomes" id="UP000694843">
    <property type="component" value="Unplaced"/>
</dbReference>
<feature type="compositionally biased region" description="Low complexity" evidence="8">
    <location>
        <begin position="426"/>
        <end position="435"/>
    </location>
</feature>
<dbReference type="PROSITE" id="PS00028">
    <property type="entry name" value="ZINC_FINGER_C2H2_1"/>
    <property type="match status" value="3"/>
</dbReference>
<dbReference type="SUPFAM" id="SSF57667">
    <property type="entry name" value="beta-beta-alpha zinc fingers"/>
    <property type="match status" value="1"/>
</dbReference>
<feature type="region of interest" description="Disordered" evidence="8">
    <location>
        <begin position="290"/>
        <end position="314"/>
    </location>
</feature>
<dbReference type="Pfam" id="PF00096">
    <property type="entry name" value="zf-C2H2"/>
    <property type="match status" value="2"/>
</dbReference>
<feature type="region of interest" description="Disordered" evidence="8">
    <location>
        <begin position="1464"/>
        <end position="1484"/>
    </location>
</feature>
<comment type="subcellular location">
    <subcellularLocation>
        <location evidence="1">Nucleus</location>
    </subcellularLocation>
</comment>
<dbReference type="SMART" id="SM00355">
    <property type="entry name" value="ZnF_C2H2"/>
    <property type="match status" value="4"/>
</dbReference>
<keyword evidence="4 7" id="KW-0863">Zinc-finger</keyword>
<feature type="compositionally biased region" description="Pro residues" evidence="8">
    <location>
        <begin position="436"/>
        <end position="446"/>
    </location>
</feature>
<feature type="compositionally biased region" description="Polar residues" evidence="8">
    <location>
        <begin position="716"/>
        <end position="727"/>
    </location>
</feature>
<organism evidence="10 11">
    <name type="scientific">Hyalella azteca</name>
    <name type="common">Amphipod</name>
    <dbReference type="NCBI Taxonomy" id="294128"/>
    <lineage>
        <taxon>Eukaryota</taxon>
        <taxon>Metazoa</taxon>
        <taxon>Ecdysozoa</taxon>
        <taxon>Arthropoda</taxon>
        <taxon>Crustacea</taxon>
        <taxon>Multicrustacea</taxon>
        <taxon>Malacostraca</taxon>
        <taxon>Eumalacostraca</taxon>
        <taxon>Peracarida</taxon>
        <taxon>Amphipoda</taxon>
        <taxon>Senticaudata</taxon>
        <taxon>Talitrida</taxon>
        <taxon>Talitroidea</taxon>
        <taxon>Hyalellidae</taxon>
        <taxon>Hyalella</taxon>
    </lineage>
</organism>
<gene>
    <name evidence="11" type="primary">LOC108669315</name>
</gene>
<feature type="compositionally biased region" description="Acidic residues" evidence="8">
    <location>
        <begin position="965"/>
        <end position="975"/>
    </location>
</feature>
<keyword evidence="6" id="KW-0539">Nucleus</keyword>
<evidence type="ECO:0000259" key="9">
    <source>
        <dbReference type="PROSITE" id="PS50157"/>
    </source>
</evidence>
<dbReference type="OrthoDB" id="10020990at2759"/>
<feature type="compositionally biased region" description="Low complexity" evidence="8">
    <location>
        <begin position="1043"/>
        <end position="1052"/>
    </location>
</feature>
<feature type="compositionally biased region" description="Basic and acidic residues" evidence="8">
    <location>
        <begin position="674"/>
        <end position="690"/>
    </location>
</feature>
<feature type="region of interest" description="Disordered" evidence="8">
    <location>
        <begin position="130"/>
        <end position="200"/>
    </location>
</feature>
<dbReference type="GO" id="GO:0001228">
    <property type="term" value="F:DNA-binding transcription activator activity, RNA polymerase II-specific"/>
    <property type="evidence" value="ECO:0007669"/>
    <property type="project" value="TreeGrafter"/>
</dbReference>
<feature type="compositionally biased region" description="Low complexity" evidence="8">
    <location>
        <begin position="1086"/>
        <end position="1103"/>
    </location>
</feature>
<evidence type="ECO:0000256" key="2">
    <source>
        <dbReference type="ARBA" id="ARBA00022723"/>
    </source>
</evidence>
<feature type="compositionally biased region" description="Polar residues" evidence="8">
    <location>
        <begin position="492"/>
        <end position="506"/>
    </location>
</feature>
<feature type="compositionally biased region" description="Polar residues" evidence="8">
    <location>
        <begin position="866"/>
        <end position="875"/>
    </location>
</feature>
<evidence type="ECO:0000256" key="4">
    <source>
        <dbReference type="ARBA" id="ARBA00022771"/>
    </source>
</evidence>
<feature type="region of interest" description="Disordered" evidence="8">
    <location>
        <begin position="674"/>
        <end position="1366"/>
    </location>
</feature>
<feature type="domain" description="C2H2-type" evidence="9">
    <location>
        <begin position="208"/>
        <end position="236"/>
    </location>
</feature>
<dbReference type="InterPro" id="IPR013087">
    <property type="entry name" value="Znf_C2H2_type"/>
</dbReference>
<dbReference type="RefSeq" id="XP_018012108.1">
    <property type="nucleotide sequence ID" value="XM_018156619.2"/>
</dbReference>
<feature type="compositionally biased region" description="Basic and acidic residues" evidence="8">
    <location>
        <begin position="393"/>
        <end position="404"/>
    </location>
</feature>
<feature type="compositionally biased region" description="Basic and acidic residues" evidence="8">
    <location>
        <begin position="933"/>
        <end position="942"/>
    </location>
</feature>
<evidence type="ECO:0000256" key="8">
    <source>
        <dbReference type="SAM" id="MobiDB-lite"/>
    </source>
</evidence>
<dbReference type="KEGG" id="hazt:108669315"/>
<feature type="domain" description="C2H2-type" evidence="9">
    <location>
        <begin position="1660"/>
        <end position="1687"/>
    </location>
</feature>
<feature type="compositionally biased region" description="Low complexity" evidence="8">
    <location>
        <begin position="130"/>
        <end position="143"/>
    </location>
</feature>
<reference evidence="11" key="1">
    <citation type="submission" date="2025-08" db="UniProtKB">
        <authorList>
            <consortium name="RefSeq"/>
        </authorList>
    </citation>
    <scope>IDENTIFICATION</scope>
    <source>
        <tissue evidence="11">Whole organism</tissue>
    </source>
</reference>
<dbReference type="GO" id="GO:0000978">
    <property type="term" value="F:RNA polymerase II cis-regulatory region sequence-specific DNA binding"/>
    <property type="evidence" value="ECO:0007669"/>
    <property type="project" value="TreeGrafter"/>
</dbReference>
<dbReference type="PANTHER" id="PTHR24376:SF216">
    <property type="entry name" value="ZINC FINGER PROTEIN 420-LIKE"/>
    <property type="match status" value="1"/>
</dbReference>
<feature type="compositionally biased region" description="Low complexity" evidence="8">
    <location>
        <begin position="382"/>
        <end position="392"/>
    </location>
</feature>
<dbReference type="PANTHER" id="PTHR24376">
    <property type="entry name" value="ZINC FINGER PROTEIN"/>
    <property type="match status" value="1"/>
</dbReference>
<evidence type="ECO:0000256" key="3">
    <source>
        <dbReference type="ARBA" id="ARBA00022737"/>
    </source>
</evidence>
<feature type="compositionally biased region" description="Basic residues" evidence="8">
    <location>
        <begin position="1285"/>
        <end position="1294"/>
    </location>
</feature>
<feature type="compositionally biased region" description="Polar residues" evidence="8">
    <location>
        <begin position="144"/>
        <end position="164"/>
    </location>
</feature>
<evidence type="ECO:0000313" key="11">
    <source>
        <dbReference type="RefSeq" id="XP_018012108.1"/>
    </source>
</evidence>
<dbReference type="PROSITE" id="PS50157">
    <property type="entry name" value="ZINC_FINGER_C2H2_2"/>
    <property type="match status" value="3"/>
</dbReference>
<evidence type="ECO:0000256" key="7">
    <source>
        <dbReference type="PROSITE-ProRule" id="PRU00042"/>
    </source>
</evidence>
<feature type="compositionally biased region" description="Polar residues" evidence="8">
    <location>
        <begin position="591"/>
        <end position="606"/>
    </location>
</feature>
<feature type="compositionally biased region" description="Polar residues" evidence="8">
    <location>
        <begin position="1272"/>
        <end position="1282"/>
    </location>
</feature>
<keyword evidence="5" id="KW-0862">Zinc</keyword>
<dbReference type="Gene3D" id="3.30.160.60">
    <property type="entry name" value="Classic Zinc Finger"/>
    <property type="match status" value="1"/>
</dbReference>
<keyword evidence="2" id="KW-0479">Metal-binding</keyword>
<protein>
    <submittedName>
        <fullName evidence="11">Serine/arginine repetitive matrix protein 2</fullName>
    </submittedName>
</protein>
<feature type="region of interest" description="Disordered" evidence="8">
    <location>
        <begin position="240"/>
        <end position="271"/>
    </location>
</feature>
<dbReference type="GeneID" id="108669315"/>
<feature type="compositionally biased region" description="Polar residues" evidence="8">
    <location>
        <begin position="791"/>
        <end position="807"/>
    </location>
</feature>
<feature type="compositionally biased region" description="Low complexity" evidence="8">
    <location>
        <begin position="1759"/>
        <end position="1779"/>
    </location>
</feature>
<feature type="compositionally biased region" description="Polar residues" evidence="8">
    <location>
        <begin position="522"/>
        <end position="551"/>
    </location>
</feature>
<dbReference type="GO" id="GO:0008270">
    <property type="term" value="F:zinc ion binding"/>
    <property type="evidence" value="ECO:0007669"/>
    <property type="project" value="UniProtKB-KW"/>
</dbReference>
<feature type="region of interest" description="Disordered" evidence="8">
    <location>
        <begin position="382"/>
        <end position="645"/>
    </location>
</feature>
<sequence>MNSMHNSFGGGGGGYSSPYPGYMPPSALPYYNGYPADLASQAPSAYYGKSPAAMAGYSAGMAGYSTPNLNNSMYYQQYGLGYQYGYGKYALGAGLTPTLGYGSELGGAASIAPSSLGGLQAPTTDLGLTGSMFSKGSGSSGSSNNKYSALGNSSPHSLLPSHTNSSMSAAIAPSHSPHSLSSSLRGHIATPSPPVDHGDCKKDLDKMRRCQLCGQVFRLMSECLAHMKAVHEAPMSMYGVPHSSHTSQSLVPPHMATHSPGRPSSLSNAPDSPLMALERMGWGKDQNVMPSLHSSSPLSQTFGASIPSQQSMSSHQLNMISNSHLPDPRYGDPSQQSAKRLNDFYNSCTNQTSSHQDHQSVIEQSLHHASISSSFKSRKSSSYSVSSIIGESSDNRHDRRDMLERGGIGSVDPPQTHSPSLPPSLTPNLPITSTPNLPPNLSPNLPPHIHQSYSSSVHLQSSQPPQLAPNTPSIPQHTNHSSHMHLTPPSLSPSYGSQTATTSVHSPHNHDAYHSHAPISEPHSSTPITNSNDVSQPIPNSYHCSSSYTENDTQKDLNETTSHQSSTNRHALEECNANQNHNTPAHLYQPDQKQIVPTSENSTRNSPIREHHESKSPYVPPSCEADESQCQASSEAATNGSQERCEMPTYDQNEFKNNETDSHGIDNDVRSLSEAAHSERNKKNCTKAEQDISETSAEVVDNCQEQSHDEAESSGVLYSQPENLTTEVSKESNAGIPALSNFNAVESHSSQEVRDEIVEGGSSVAADDLKEASAMNEDNYSRAEDPRQEPEVQSTIDQEDVSSSGMSNHLHDDQVENDAPLGDNLNMSEAATEQAEYSHATQYPCNNEMEEFKYTVYTSENERKNTSPVDNSQDLSAGVAEVQGSTSSPVNPYCSTDAEQPVQNEGIAKGDHNANESKYGCEIYDANKTAMPSERDSLEHKTPPGTCRSVPDESANEEVQHPSAGEEDIGDEDEPGDPRHNLQDSSASPGSNAHQASWPSTPTGVHVRACPSPQMCKNVPPPPATPPQSSVASPHHSEQLSPYQQQYYGQQQKSQGADYNDKTGLPHQSPSKQQQPGPYRGSWPAGYPSTGNSNSGGSSAYGYHQQQYASQQNCGASSPMMSPQSGSPNNKIPGASPYPSHSRYPNQYIPSGFDNRRPMPNSYSGQGHWYPGPGRGDGKSAWPSWSSPQAQGYSQSYYYGSNAPGNCPVAPHPSPSVVKYPLHQTSPLSLPLKPRATEPPVVSPQHNLMPINEPPKSSGASGKKREAHKQENLSNAKSTSNVEKPRKKRARPGPKSKVDHKDQQPLPQSQPQIEPPVEDKSLQDTSTSQPDGVVIPVNADVLTPPTTSVESSDSSDTDVDESPKLAVLKPAKRFRGPDGSFVGPKRVKLAKMVRQRQHTRQKLIEDQIKQSELEEQLTQQWVEMASEQEGPLANVLLKSSLLLEDQNVDEPEAMEERIATMTAQLQHSDSMDPDAPNSRDKSSLSQSALLALKKPVRKNAGHKVLHNYNSVVIRTLKKEKFVPKLRAKDFKWSHYIKSMRYWCKDCGHGFKNPKESQQHGEEQCKANCLYMLECYVSVTDIVQHKLYGNKVEELLEEYQVDGEHKCGRCGTIVLRKADFLVHLDTHKDFMPWECTICGTRFKIRGSLKEHLRYTHMKGRVPCLKCNKVFPTSTLLRQHVKVHTQHYKYSRTGKHREEDLRMAREAIDDADDASIPSEQLSHEANEYRNWCKLMELNAMKNIATSDLIDANKEGLDACAGELSGSEENNSVNNTSNGSTTPASTIVS</sequence>
<keyword evidence="3" id="KW-0677">Repeat</keyword>
<feature type="compositionally biased region" description="Low complexity" evidence="8">
    <location>
        <begin position="1117"/>
        <end position="1128"/>
    </location>
</feature>
<feature type="domain" description="C2H2-type" evidence="9">
    <location>
        <begin position="1632"/>
        <end position="1660"/>
    </location>
</feature>
<dbReference type="InterPro" id="IPR036236">
    <property type="entry name" value="Znf_C2H2_sf"/>
</dbReference>
<feature type="compositionally biased region" description="Low complexity" evidence="8">
    <location>
        <begin position="1186"/>
        <end position="1201"/>
    </location>
</feature>
<dbReference type="GO" id="GO:0005634">
    <property type="term" value="C:nucleus"/>
    <property type="evidence" value="ECO:0007669"/>
    <property type="project" value="UniProtKB-SubCell"/>
</dbReference>
<feature type="compositionally biased region" description="Polar residues" evidence="8">
    <location>
        <begin position="559"/>
        <end position="569"/>
    </location>
</feature>
<feature type="compositionally biased region" description="Polar residues" evidence="8">
    <location>
        <begin position="468"/>
        <end position="481"/>
    </location>
</feature>
<feature type="region of interest" description="Disordered" evidence="8">
    <location>
        <begin position="1759"/>
        <end position="1786"/>
    </location>
</feature>
<feature type="compositionally biased region" description="Low complexity" evidence="8">
    <location>
        <begin position="165"/>
        <end position="184"/>
    </location>
</feature>
<keyword evidence="10" id="KW-1185">Reference proteome</keyword>
<evidence type="ECO:0000256" key="1">
    <source>
        <dbReference type="ARBA" id="ARBA00004123"/>
    </source>
</evidence>
<feature type="compositionally biased region" description="Low complexity" evidence="8">
    <location>
        <begin position="450"/>
        <end position="465"/>
    </location>
</feature>
<feature type="compositionally biased region" description="Polar residues" evidence="8">
    <location>
        <begin position="983"/>
        <end position="1003"/>
    </location>
</feature>
<evidence type="ECO:0000256" key="5">
    <source>
        <dbReference type="ARBA" id="ARBA00022833"/>
    </source>
</evidence>
<evidence type="ECO:0000313" key="10">
    <source>
        <dbReference type="Proteomes" id="UP000694843"/>
    </source>
</evidence>
<proteinExistence type="predicted"/>
<accession>A0A8B7NER8</accession>
<feature type="compositionally biased region" description="Polar residues" evidence="8">
    <location>
        <begin position="628"/>
        <end position="642"/>
    </location>
</feature>
<feature type="compositionally biased region" description="Polar residues" evidence="8">
    <location>
        <begin position="1066"/>
        <end position="1076"/>
    </location>
</feature>
<feature type="compositionally biased region" description="Polar residues" evidence="8">
    <location>
        <begin position="883"/>
        <end position="903"/>
    </location>
</feature>
<evidence type="ECO:0000256" key="6">
    <source>
        <dbReference type="ARBA" id="ARBA00023242"/>
    </source>
</evidence>